<keyword evidence="3" id="KW-1185">Reference proteome</keyword>
<dbReference type="AlphaFoldDB" id="A0A2T9Z526"/>
<evidence type="ECO:0000256" key="1">
    <source>
        <dbReference type="SAM" id="MobiDB-lite"/>
    </source>
</evidence>
<reference evidence="2 3" key="1">
    <citation type="journal article" date="2018" name="MBio">
        <title>Comparative Genomics Reveals the Core Gene Toolbox for the Fungus-Insect Symbiosis.</title>
        <authorList>
            <person name="Wang Y."/>
            <person name="Stata M."/>
            <person name="Wang W."/>
            <person name="Stajich J.E."/>
            <person name="White M.M."/>
            <person name="Moncalvo J.M."/>
        </authorList>
    </citation>
    <scope>NUCLEOTIDE SEQUENCE [LARGE SCALE GENOMIC DNA]</scope>
    <source>
        <strain evidence="2 3">SC-DP-2</strain>
    </source>
</reference>
<organism evidence="2 3">
    <name type="scientific">Smittium megazygosporum</name>
    <dbReference type="NCBI Taxonomy" id="133381"/>
    <lineage>
        <taxon>Eukaryota</taxon>
        <taxon>Fungi</taxon>
        <taxon>Fungi incertae sedis</taxon>
        <taxon>Zoopagomycota</taxon>
        <taxon>Kickxellomycotina</taxon>
        <taxon>Harpellomycetes</taxon>
        <taxon>Harpellales</taxon>
        <taxon>Legeriomycetaceae</taxon>
        <taxon>Smittium</taxon>
    </lineage>
</organism>
<evidence type="ECO:0000313" key="3">
    <source>
        <dbReference type="Proteomes" id="UP000245609"/>
    </source>
</evidence>
<name>A0A2T9Z526_9FUNG</name>
<comment type="caution">
    <text evidence="2">The sequence shown here is derived from an EMBL/GenBank/DDBJ whole genome shotgun (WGS) entry which is preliminary data.</text>
</comment>
<accession>A0A2T9Z526</accession>
<proteinExistence type="predicted"/>
<gene>
    <name evidence="2" type="ORF">BB560_005466</name>
</gene>
<evidence type="ECO:0000313" key="2">
    <source>
        <dbReference type="EMBL" id="PVU99669.1"/>
    </source>
</evidence>
<protein>
    <submittedName>
        <fullName evidence="2">Uncharacterized protein</fullName>
    </submittedName>
</protein>
<sequence>MESNNLVPTSKFLLWNIKFMSDQGKILEALDLFERFSHFSKRNISSVKPVYKSGLFEDPQTKILSVVSKSHLGTEFSEKDADFKFARHVALTLIASCVKPEFSLRSNPGLRNILTLDGLCEGSINKNHLWKLYFSLDLMLDFYKHFPKIYHGLSGSVLINKLLKFSIESRISFLKANSMLIVPGHNFDSAQILKNNFSFIYSYSQSMRSKKVTEMNCYSCLILLATKMGIKMNVDFYSTILSGLTKLVELNIYDMDLESALVAFMGLKPNYYRTKIFKPSGQISNNQIISSPHSPSLQNKIYSNKTATSSLTFDSCTLKKSNDAFFLLPEQPFQRYTCLVYYILRNMDHARIIPDFNFALNALPPLLLLMKFNSSLNEIWVSIIKSPISDFSSRRFSSLHSNPSFISPETQTEHSIQSSEPKSSVDTLERTIHPSTLKDRVDRLLSVSKVWGAEVLIKEWILNNMPEYKV</sequence>
<dbReference type="Proteomes" id="UP000245609">
    <property type="component" value="Unassembled WGS sequence"/>
</dbReference>
<feature type="region of interest" description="Disordered" evidence="1">
    <location>
        <begin position="406"/>
        <end position="429"/>
    </location>
</feature>
<dbReference type="EMBL" id="MBFS01002236">
    <property type="protein sequence ID" value="PVU99669.1"/>
    <property type="molecule type" value="Genomic_DNA"/>
</dbReference>
<feature type="compositionally biased region" description="Polar residues" evidence="1">
    <location>
        <begin position="406"/>
        <end position="426"/>
    </location>
</feature>